<evidence type="ECO:0000256" key="5">
    <source>
        <dbReference type="SAM" id="Coils"/>
    </source>
</evidence>
<evidence type="ECO:0000256" key="6">
    <source>
        <dbReference type="SAM" id="MobiDB-lite"/>
    </source>
</evidence>
<evidence type="ECO:0000259" key="7">
    <source>
        <dbReference type="PROSITE" id="PS50178"/>
    </source>
</evidence>
<keyword evidence="3" id="KW-0862">Zinc</keyword>
<dbReference type="Proteomes" id="UP000324832">
    <property type="component" value="Unassembled WGS sequence"/>
</dbReference>
<evidence type="ECO:0000256" key="3">
    <source>
        <dbReference type="ARBA" id="ARBA00022833"/>
    </source>
</evidence>
<organism evidence="8 9">
    <name type="scientific">Leptidea sinapis</name>
    <dbReference type="NCBI Taxonomy" id="189913"/>
    <lineage>
        <taxon>Eukaryota</taxon>
        <taxon>Metazoa</taxon>
        <taxon>Ecdysozoa</taxon>
        <taxon>Arthropoda</taxon>
        <taxon>Hexapoda</taxon>
        <taxon>Insecta</taxon>
        <taxon>Pterygota</taxon>
        <taxon>Neoptera</taxon>
        <taxon>Endopterygota</taxon>
        <taxon>Lepidoptera</taxon>
        <taxon>Glossata</taxon>
        <taxon>Ditrysia</taxon>
        <taxon>Papilionoidea</taxon>
        <taxon>Pieridae</taxon>
        <taxon>Dismorphiinae</taxon>
        <taxon>Leptidea</taxon>
    </lineage>
</organism>
<dbReference type="Pfam" id="PF01363">
    <property type="entry name" value="FYVE"/>
    <property type="match status" value="1"/>
</dbReference>
<evidence type="ECO:0000256" key="4">
    <source>
        <dbReference type="PROSITE-ProRule" id="PRU00091"/>
    </source>
</evidence>
<keyword evidence="5" id="KW-0175">Coiled coil</keyword>
<dbReference type="InterPro" id="IPR013083">
    <property type="entry name" value="Znf_RING/FYVE/PHD"/>
</dbReference>
<dbReference type="GO" id="GO:0005096">
    <property type="term" value="F:GTPase activator activity"/>
    <property type="evidence" value="ECO:0007669"/>
    <property type="project" value="InterPro"/>
</dbReference>
<evidence type="ECO:0000256" key="2">
    <source>
        <dbReference type="ARBA" id="ARBA00022771"/>
    </source>
</evidence>
<keyword evidence="1" id="KW-0479">Metal-binding</keyword>
<dbReference type="AlphaFoldDB" id="A0A5E4PZE3"/>
<keyword evidence="2 4" id="KW-0863">Zinc-finger</keyword>
<dbReference type="SMART" id="SM00064">
    <property type="entry name" value="FYVE"/>
    <property type="match status" value="1"/>
</dbReference>
<feature type="compositionally biased region" description="Polar residues" evidence="6">
    <location>
        <begin position="1"/>
        <end position="12"/>
    </location>
</feature>
<protein>
    <recommendedName>
        <fullName evidence="7">FYVE-type domain-containing protein</fullName>
    </recommendedName>
</protein>
<dbReference type="InterPro" id="IPR003914">
    <property type="entry name" value="Rabaptin"/>
</dbReference>
<dbReference type="CDD" id="cd15739">
    <property type="entry name" value="FYVE_RABE_unchar"/>
    <property type="match status" value="1"/>
</dbReference>
<dbReference type="GO" id="GO:0008083">
    <property type="term" value="F:growth factor activity"/>
    <property type="evidence" value="ECO:0007669"/>
    <property type="project" value="InterPro"/>
</dbReference>
<dbReference type="Pfam" id="PF03528">
    <property type="entry name" value="Rabaptin"/>
    <property type="match status" value="1"/>
</dbReference>
<evidence type="ECO:0000256" key="1">
    <source>
        <dbReference type="ARBA" id="ARBA00022723"/>
    </source>
</evidence>
<evidence type="ECO:0000313" key="9">
    <source>
        <dbReference type="Proteomes" id="UP000324832"/>
    </source>
</evidence>
<dbReference type="InterPro" id="IPR018514">
    <property type="entry name" value="Rabaptin_CC"/>
</dbReference>
<gene>
    <name evidence="8" type="ORF">LSINAPIS_LOCUS4055</name>
</gene>
<dbReference type="InterPro" id="IPR017455">
    <property type="entry name" value="Znf_FYVE-rel"/>
</dbReference>
<dbReference type="InterPro" id="IPR000306">
    <property type="entry name" value="Znf_FYVE"/>
</dbReference>
<dbReference type="GO" id="GO:0006897">
    <property type="term" value="P:endocytosis"/>
    <property type="evidence" value="ECO:0007669"/>
    <property type="project" value="InterPro"/>
</dbReference>
<dbReference type="InterPro" id="IPR011011">
    <property type="entry name" value="Znf_FYVE_PHD"/>
</dbReference>
<reference evidence="8 9" key="1">
    <citation type="submission" date="2017-07" db="EMBL/GenBank/DDBJ databases">
        <authorList>
            <person name="Talla V."/>
            <person name="Backstrom N."/>
        </authorList>
    </citation>
    <scope>NUCLEOTIDE SEQUENCE [LARGE SCALE GENOMIC DNA]</scope>
</reference>
<evidence type="ECO:0000313" key="8">
    <source>
        <dbReference type="EMBL" id="VVC91361.1"/>
    </source>
</evidence>
<dbReference type="PANTHER" id="PTHR31179">
    <property type="entry name" value="RAB GTPASE-BINDING EFFECTOR PROTEIN"/>
    <property type="match status" value="1"/>
</dbReference>
<proteinExistence type="predicted"/>
<accession>A0A5E4PZE3</accession>
<dbReference type="EMBL" id="FZQP02001037">
    <property type="protein sequence ID" value="VVC91361.1"/>
    <property type="molecule type" value="Genomic_DNA"/>
</dbReference>
<feature type="domain" description="FYVE-type" evidence="7">
    <location>
        <begin position="469"/>
        <end position="527"/>
    </location>
</feature>
<feature type="coiled-coil region" evidence="5">
    <location>
        <begin position="373"/>
        <end position="438"/>
    </location>
</feature>
<keyword evidence="9" id="KW-1185">Reference proteome</keyword>
<feature type="region of interest" description="Disordered" evidence="6">
    <location>
        <begin position="1"/>
        <end position="32"/>
    </location>
</feature>
<dbReference type="GO" id="GO:0008270">
    <property type="term" value="F:zinc ion binding"/>
    <property type="evidence" value="ECO:0007669"/>
    <property type="project" value="UniProtKB-KW"/>
</dbReference>
<name>A0A5E4PZE3_9NEOP</name>
<dbReference type="SUPFAM" id="SSF57903">
    <property type="entry name" value="FYVE/PHD zinc finger"/>
    <property type="match status" value="1"/>
</dbReference>
<dbReference type="PANTHER" id="PTHR31179:SF7">
    <property type="entry name" value="FYVE-TYPE DOMAIN-CONTAINING PROTEIN"/>
    <property type="match status" value="1"/>
</dbReference>
<sequence length="543" mass="61316">MAENVLKSSESGTIRDADDSGCSTPDESRRNLEEEFNVQRAKMKELFLQKEDNLKQLVQEKQQLESELFGVRAQLEQLQTLTENQRSEIQSLQMLVSETLEASSSSSEELRRLRSVNLDLEQKISQLKSQVLWVFEVSLAPATLVRSLARKLGADHEDTPARKNVEDSELVRSIVEPLEAEIGALKTKLRDTDARLQETLKSVETKEKTKDITNSGGDGKTEGPSGCDMCVNYERQLATEELEGVRSIHDETVRGWQAERAESGRRVHELEDALRAADEVLRATSEAAERASQRALDLVTTLTRDNATLIGKYTRKAVEIQNEVINLPDTVIELQEQCLQLRDQLIVVQLGREEALASAEELRNQLLQHSTMLHQQDAALAAARAETEQLREQVDKLQTERSQITEIADNLRKSTMMVEQLTEEKQRLMAEAQESRSRVYVLQQELDNSEKIQLQRIREADTEVRWQHDDDVTECPSCKTPLPNNKKKVHCRHCGRIYCSACVCRSVPSGPRGTPARVCSVCDTLLRPHTAPYFSTAPPHSPD</sequence>
<feature type="region of interest" description="Disordered" evidence="6">
    <location>
        <begin position="205"/>
        <end position="225"/>
    </location>
</feature>
<dbReference type="Gene3D" id="3.30.40.10">
    <property type="entry name" value="Zinc/RING finger domain, C3HC4 (zinc finger)"/>
    <property type="match status" value="1"/>
</dbReference>
<dbReference type="PROSITE" id="PS50178">
    <property type="entry name" value="ZF_FYVE"/>
    <property type="match status" value="1"/>
</dbReference>